<dbReference type="Pfam" id="PF00326">
    <property type="entry name" value="Peptidase_S9"/>
    <property type="match status" value="1"/>
</dbReference>
<keyword evidence="10" id="KW-1185">Reference proteome</keyword>
<feature type="domain" description="Peptidase S9A N-terminal" evidence="8">
    <location>
        <begin position="18"/>
        <end position="439"/>
    </location>
</feature>
<dbReference type="InterPro" id="IPR023302">
    <property type="entry name" value="Pept_S9A_N"/>
</dbReference>
<dbReference type="GO" id="GO:0070012">
    <property type="term" value="F:oligopeptidase activity"/>
    <property type="evidence" value="ECO:0007669"/>
    <property type="project" value="TreeGrafter"/>
</dbReference>
<proteinExistence type="inferred from homology"/>
<dbReference type="FunFam" id="3.40.50.1820:FF:000005">
    <property type="entry name" value="Prolyl endopeptidase"/>
    <property type="match status" value="1"/>
</dbReference>
<dbReference type="Gene3D" id="2.130.10.120">
    <property type="entry name" value="Prolyl oligopeptidase, N-terminal domain"/>
    <property type="match status" value="1"/>
</dbReference>
<dbReference type="PRINTS" id="PR00862">
    <property type="entry name" value="PROLIGOPTASE"/>
</dbReference>
<dbReference type="GO" id="GO:0005829">
    <property type="term" value="C:cytosol"/>
    <property type="evidence" value="ECO:0007669"/>
    <property type="project" value="TreeGrafter"/>
</dbReference>
<dbReference type="InterPro" id="IPR002471">
    <property type="entry name" value="Pept_S9_AS"/>
</dbReference>
<dbReference type="PROSITE" id="PS00708">
    <property type="entry name" value="PRO_ENDOPEP_SER"/>
    <property type="match status" value="1"/>
</dbReference>
<evidence type="ECO:0000256" key="3">
    <source>
        <dbReference type="ARBA" id="ARBA00022670"/>
    </source>
</evidence>
<dbReference type="InterPro" id="IPR002470">
    <property type="entry name" value="Peptidase_S9A"/>
</dbReference>
<dbReference type="RefSeq" id="XP_031023675.1">
    <property type="nucleotide sequence ID" value="XM_031170415.1"/>
</dbReference>
<dbReference type="PANTHER" id="PTHR42881">
    <property type="entry name" value="PROLYL ENDOPEPTIDASE"/>
    <property type="match status" value="1"/>
</dbReference>
<dbReference type="GO" id="GO:0004252">
    <property type="term" value="F:serine-type endopeptidase activity"/>
    <property type="evidence" value="ECO:0007669"/>
    <property type="project" value="UniProtKB-UniRule"/>
</dbReference>
<evidence type="ECO:0000256" key="1">
    <source>
        <dbReference type="ARBA" id="ARBA00001070"/>
    </source>
</evidence>
<evidence type="ECO:0000256" key="6">
    <source>
        <dbReference type="RuleBase" id="RU368024"/>
    </source>
</evidence>
<dbReference type="GeneID" id="42005712"/>
<keyword evidence="4 6" id="KW-0378">Hydrolase</keyword>
<evidence type="ECO:0000256" key="5">
    <source>
        <dbReference type="ARBA" id="ARBA00022825"/>
    </source>
</evidence>
<name>A0A507BU30_9FUNG</name>
<evidence type="ECO:0000313" key="10">
    <source>
        <dbReference type="Proteomes" id="UP000319731"/>
    </source>
</evidence>
<keyword evidence="3 6" id="KW-0645">Protease</keyword>
<evidence type="ECO:0000313" key="9">
    <source>
        <dbReference type="EMBL" id="TPX32467.1"/>
    </source>
</evidence>
<evidence type="ECO:0000256" key="2">
    <source>
        <dbReference type="ARBA" id="ARBA00005228"/>
    </source>
</evidence>
<accession>A0A507BU30</accession>
<keyword evidence="5 6" id="KW-0720">Serine protease</keyword>
<dbReference type="PANTHER" id="PTHR42881:SF2">
    <property type="entry name" value="PROLYL ENDOPEPTIDASE"/>
    <property type="match status" value="1"/>
</dbReference>
<dbReference type="AlphaFoldDB" id="A0A507BU30"/>
<dbReference type="EC" id="3.4.21.-" evidence="6"/>
<evidence type="ECO:0000259" key="7">
    <source>
        <dbReference type="Pfam" id="PF00326"/>
    </source>
</evidence>
<dbReference type="OrthoDB" id="248387at2759"/>
<evidence type="ECO:0000259" key="8">
    <source>
        <dbReference type="Pfam" id="PF02897"/>
    </source>
</evidence>
<dbReference type="Gene3D" id="3.40.50.1820">
    <property type="entry name" value="alpha/beta hydrolase"/>
    <property type="match status" value="1"/>
</dbReference>
<protein>
    <recommendedName>
        <fullName evidence="6">Prolyl endopeptidase</fullName>
        <ecNumber evidence="6">3.4.21.-</ecNumber>
    </recommendedName>
</protein>
<dbReference type="Pfam" id="PF02897">
    <property type="entry name" value="Peptidase_S9_N"/>
    <property type="match status" value="1"/>
</dbReference>
<dbReference type="FunFam" id="2.130.10.120:FF:000001">
    <property type="entry name" value="Prolyl endopeptidase"/>
    <property type="match status" value="1"/>
</dbReference>
<comment type="catalytic activity">
    <reaction evidence="1">
        <text>Hydrolysis of Pro-|-Xaa &gt;&gt; Ala-|-Xaa in oligopeptides.</text>
        <dbReference type="EC" id="3.4.21.26"/>
    </reaction>
</comment>
<dbReference type="InterPro" id="IPR029058">
    <property type="entry name" value="AB_hydrolase_fold"/>
</dbReference>
<comment type="similarity">
    <text evidence="2 6">Belongs to the peptidase S9A family.</text>
</comment>
<reference evidence="9 10" key="1">
    <citation type="journal article" date="2019" name="Sci. Rep.">
        <title>Comparative genomics of chytrid fungi reveal insights into the obligate biotrophic and pathogenic lifestyle of Synchytrium endobioticum.</title>
        <authorList>
            <person name="van de Vossenberg B.T.L.H."/>
            <person name="Warris S."/>
            <person name="Nguyen H.D.T."/>
            <person name="van Gent-Pelzer M.P.E."/>
            <person name="Joly D.L."/>
            <person name="van de Geest H.C."/>
            <person name="Bonants P.J.M."/>
            <person name="Smith D.S."/>
            <person name="Levesque C.A."/>
            <person name="van der Lee T.A.J."/>
        </authorList>
    </citation>
    <scope>NUCLEOTIDE SEQUENCE [LARGE SCALE GENOMIC DNA]</scope>
    <source>
        <strain evidence="9 10">JEL517</strain>
    </source>
</reference>
<feature type="domain" description="Peptidase S9 prolyl oligopeptidase catalytic" evidence="7">
    <location>
        <begin position="506"/>
        <end position="720"/>
    </location>
</feature>
<evidence type="ECO:0000256" key="4">
    <source>
        <dbReference type="ARBA" id="ARBA00022801"/>
    </source>
</evidence>
<gene>
    <name evidence="9" type="ORF">SmJEL517_g04487</name>
</gene>
<dbReference type="InterPro" id="IPR051167">
    <property type="entry name" value="Prolyl_oligopep/macrocyclase"/>
</dbReference>
<organism evidence="9 10">
    <name type="scientific">Synchytrium microbalum</name>
    <dbReference type="NCBI Taxonomy" id="1806994"/>
    <lineage>
        <taxon>Eukaryota</taxon>
        <taxon>Fungi</taxon>
        <taxon>Fungi incertae sedis</taxon>
        <taxon>Chytridiomycota</taxon>
        <taxon>Chytridiomycota incertae sedis</taxon>
        <taxon>Chytridiomycetes</taxon>
        <taxon>Synchytriales</taxon>
        <taxon>Synchytriaceae</taxon>
        <taxon>Synchytrium</taxon>
    </lineage>
</organism>
<dbReference type="SUPFAM" id="SSF53474">
    <property type="entry name" value="alpha/beta-Hydrolases"/>
    <property type="match status" value="1"/>
</dbReference>
<dbReference type="SUPFAM" id="SSF50993">
    <property type="entry name" value="Peptidase/esterase 'gauge' domain"/>
    <property type="match status" value="1"/>
</dbReference>
<sequence length="725" mass="81365">MAITTTSNTHGVSPFTYPAIRRDETLVENLHGQQIADPYRFLEDPDSAETKAFVESQNKCFQDFIGTSALHDKFEKRLTEMFNYERVGCPFKRGDSYYYFHNSGLQAQSVLYKQDSLDGEPRVFFDPNTLSDDGTVSLNTYSFTEDGKYFAYGISASGSDWVTIHVRKTADATPEDVEPKPTEWAKFTGIQWTHDDLGYFYNRYLPPSKIPNNNDKGTETDTNKNQLCMYHKLGTDSENDVLIYKDETEPDHMFSAEVSDDGKYLIMSTVQSCDPETKVYVAEIDPKGIVAAPTWNKIVDDFKAEFSYITNDETVFYFVTTLNAPRKRIVKFDLNNPVLGMVEVIPQSQDVLQQARVVDHNKLIIVYLHDVKHIARLYSLPSGDPLSPAELPLATGSIVASMTCRKEGTDVFYQTTSYLTPGMITRFDSKTMTSSVFKTTKIAGYDASLYETKQVWYESTGGVKVPMYIIARKGIKLDGSNPTLLYGQSSGAIRYGGFNISILPSFSVTWLTFIQHMHGVVAVANLRGGAEFGEEWYKDGKLDKKQNVFDDFINAAKYLISEKYTNSSKLTINGGSNGGLLVGACTNQAPDIFGCSIADVGVMDMARFHKFTIGHAWVSDYGNPDKKEDFETLIKYSPLHNVKNQTYPAYLLCTSDHDDRVVPLHSHKLIATLQHVAGQTNVQPLMIRIETKAGHGAGKSTKQRIEEASDKFAFMAQALKLEWFE</sequence>
<dbReference type="GO" id="GO:0006508">
    <property type="term" value="P:proteolysis"/>
    <property type="evidence" value="ECO:0007669"/>
    <property type="project" value="UniProtKB-KW"/>
</dbReference>
<dbReference type="EMBL" id="QEAO01000030">
    <property type="protein sequence ID" value="TPX32467.1"/>
    <property type="molecule type" value="Genomic_DNA"/>
</dbReference>
<comment type="caution">
    <text evidence="9">The sequence shown here is derived from an EMBL/GenBank/DDBJ whole genome shotgun (WGS) entry which is preliminary data.</text>
</comment>
<dbReference type="Proteomes" id="UP000319731">
    <property type="component" value="Unassembled WGS sequence"/>
</dbReference>
<dbReference type="InterPro" id="IPR001375">
    <property type="entry name" value="Peptidase_S9_cat"/>
</dbReference>